<keyword evidence="1" id="KW-0732">Signal</keyword>
<reference evidence="2" key="1">
    <citation type="submission" date="2023-09" db="EMBL/GenBank/DDBJ databases">
        <title>Flavobacterium sp. 20NA77.7 isolated from freshwater.</title>
        <authorList>
            <person name="Le V."/>
            <person name="Ko S.-R."/>
            <person name="Ahn C.-Y."/>
            <person name="Oh H.-M."/>
        </authorList>
    </citation>
    <scope>NUCLEOTIDE SEQUENCE</scope>
    <source>
        <strain evidence="2">20NA77.7</strain>
    </source>
</reference>
<keyword evidence="3" id="KW-1185">Reference proteome</keyword>
<dbReference type="RefSeq" id="WP_309532026.1">
    <property type="nucleotide sequence ID" value="NZ_CP133721.1"/>
</dbReference>
<sequence length="1136" mass="129781">MYKYVVAFFLFCFSISTSYSQEKTATRKTKKLLYTSKEILVDSLPIFSPSLKIYTSKKQVVDSSYYFFDTAKNTLLFKKPIQDTLEITYFNLPDFLTKTYTIYDDKKIVPNEAGKLLTLEEKKPIKSTPLFNGLQTNGSISRAVTVGNNQNTVLNSNLDLQISGKLSNDVTLRASIQDSNIPLQEGGYSQKLDEFDQIFIELAAKNWGIRAGDLFLENRQSSFLNFNKKVQGLNAKFSWGNTQQQTTANLAAALVRGQYAKSNFIGQEGNQGPYKLRGTNGELYVLVISGSERVYVNGILLERGENKDYIIDYNAGEIIFNATKPITSEMRIIVEYQYSDRNFTRFLTYGGLQHERNAFKIGSYIYTESDVKNQPLQQSLSQEQIQVLQNAGDDASLMNAPSAYIDSYSENKILYRKTTVGSTEVFQFSTDATQTLYNVKFSFVGANQGNYVLISTNAIGKIYEYVTPISGVPQGNYEPIIRLIAPTKLQIATIMSSYNPSEKTNIEAEVATSTYDKNLYSSINDSDNKGIAGKFKVKQRLFSKNCIIDAFTSLYYVQQNFKPIERLYNIEFARDWNILNPMGNQLLLNGGVDFSSHTTRKWLLKGNYNFEKLMYTQTFSGNKHNFQTIIKKSGFVFQTNGSAMKSSSNLNETNFVRNQTTSKYHWKKNYIGGNFRYEYNKDFNSATQNLTTHTQRFSEFGNFIGRGDSTKIFTEVGYLIRTNDSLKNNALERVNQSFSTYLNAQLFKTDTRSLRVFLNYRNLKFTNGTKNQPSFNSRISYTDSYFKQLIQNTTFYETSSGTIAQQEFTYLEVDAGRGIYMWNDYNGNGIQELQEFEIATFPDLAKYVKLFLPNQVFVNTFQNRLSQSLSFNGAVWQNASGIKKLASKFYNQMAFIVDKKVKRIGNAFEWNPFTYNENELIGLNQSFRNSLFYNKGKQRHAVTYNYTSNAVKNLLNFSNQKNHLRAHQIQYAHLVKKFWLLQFIAGSGNSESKSDNYASRNFELHTLDWQPKVSFLFSKNASWEIFYKNSTKNNTIGNLESLKQQQFGTHFIWNSSKGLTSNGSIIYYNNDFKGNATSPVGFQLLEGLQAGKNTTWQVSLQKSMTQYLDISINYQGRKATNSPAIHTGTIQLRAFF</sequence>
<evidence type="ECO:0000256" key="1">
    <source>
        <dbReference type="SAM" id="SignalP"/>
    </source>
</evidence>
<evidence type="ECO:0000313" key="2">
    <source>
        <dbReference type="EMBL" id="WMW77691.1"/>
    </source>
</evidence>
<protein>
    <submittedName>
        <fullName evidence="2">Uncharacterized protein</fullName>
    </submittedName>
</protein>
<gene>
    <name evidence="2" type="ORF">RF683_09380</name>
</gene>
<name>A0ABY9R8V6_9FLAO</name>
<proteinExistence type="predicted"/>
<evidence type="ECO:0000313" key="3">
    <source>
        <dbReference type="Proteomes" id="UP001180481"/>
    </source>
</evidence>
<feature type="signal peptide" evidence="1">
    <location>
        <begin position="1"/>
        <end position="20"/>
    </location>
</feature>
<feature type="chain" id="PRO_5045780588" evidence="1">
    <location>
        <begin position="21"/>
        <end position="1136"/>
    </location>
</feature>
<dbReference type="Proteomes" id="UP001180481">
    <property type="component" value="Chromosome"/>
</dbReference>
<organism evidence="2 3">
    <name type="scientific">Flavobacterium nakdongensis</name>
    <dbReference type="NCBI Taxonomy" id="3073563"/>
    <lineage>
        <taxon>Bacteria</taxon>
        <taxon>Pseudomonadati</taxon>
        <taxon>Bacteroidota</taxon>
        <taxon>Flavobacteriia</taxon>
        <taxon>Flavobacteriales</taxon>
        <taxon>Flavobacteriaceae</taxon>
        <taxon>Flavobacterium</taxon>
    </lineage>
</organism>
<dbReference type="EMBL" id="CP133721">
    <property type="protein sequence ID" value="WMW77691.1"/>
    <property type="molecule type" value="Genomic_DNA"/>
</dbReference>
<accession>A0ABY9R8V6</accession>